<evidence type="ECO:0000313" key="2">
    <source>
        <dbReference type="EMBL" id="CAI2163605.1"/>
    </source>
</evidence>
<organism evidence="2 3">
    <name type="scientific">Funneliformis geosporum</name>
    <dbReference type="NCBI Taxonomy" id="1117311"/>
    <lineage>
        <taxon>Eukaryota</taxon>
        <taxon>Fungi</taxon>
        <taxon>Fungi incertae sedis</taxon>
        <taxon>Mucoromycota</taxon>
        <taxon>Glomeromycotina</taxon>
        <taxon>Glomeromycetes</taxon>
        <taxon>Glomerales</taxon>
        <taxon>Glomeraceae</taxon>
        <taxon>Funneliformis</taxon>
    </lineage>
</organism>
<comment type="caution">
    <text evidence="2">The sequence shown here is derived from an EMBL/GenBank/DDBJ whole genome shotgun (WGS) entry which is preliminary data.</text>
</comment>
<keyword evidence="1" id="KW-0472">Membrane</keyword>
<protein>
    <submittedName>
        <fullName evidence="2">19756_t:CDS:1</fullName>
    </submittedName>
</protein>
<keyword evidence="1" id="KW-0812">Transmembrane</keyword>
<accession>A0A9W4SCN2</accession>
<dbReference type="Proteomes" id="UP001153678">
    <property type="component" value="Unassembled WGS sequence"/>
</dbReference>
<evidence type="ECO:0000256" key="1">
    <source>
        <dbReference type="SAM" id="Phobius"/>
    </source>
</evidence>
<dbReference type="AlphaFoldDB" id="A0A9W4SCN2"/>
<dbReference type="EMBL" id="CAMKVN010000101">
    <property type="protein sequence ID" value="CAI2163605.1"/>
    <property type="molecule type" value="Genomic_DNA"/>
</dbReference>
<keyword evidence="1" id="KW-1133">Transmembrane helix</keyword>
<proteinExistence type="predicted"/>
<keyword evidence="3" id="KW-1185">Reference proteome</keyword>
<evidence type="ECO:0000313" key="3">
    <source>
        <dbReference type="Proteomes" id="UP001153678"/>
    </source>
</evidence>
<gene>
    <name evidence="2" type="ORF">FWILDA_LOCUS1152</name>
</gene>
<name>A0A9W4SCN2_9GLOM</name>
<sequence length="105" mass="12375">MYYYVTVHLLDFYITYVTTILLGLTNGLFYLITMRLIRKRWKVGKSNNNNVSNDHEQFIDMEHIDEIDDSIIVGGYIDDVEDSDGECDLIRISCENEDNDRNEDR</sequence>
<reference evidence="2" key="1">
    <citation type="submission" date="2022-08" db="EMBL/GenBank/DDBJ databases">
        <authorList>
            <person name="Kallberg Y."/>
            <person name="Tangrot J."/>
            <person name="Rosling A."/>
        </authorList>
    </citation>
    <scope>NUCLEOTIDE SEQUENCE</scope>
    <source>
        <strain evidence="2">Wild A</strain>
    </source>
</reference>
<feature type="transmembrane region" description="Helical" evidence="1">
    <location>
        <begin position="12"/>
        <end position="32"/>
    </location>
</feature>